<dbReference type="SUPFAM" id="SSF47384">
    <property type="entry name" value="Homodimeric domain of signal transducing histidine kinase"/>
    <property type="match status" value="1"/>
</dbReference>
<dbReference type="PANTHER" id="PTHR45436">
    <property type="entry name" value="SENSOR HISTIDINE KINASE YKOH"/>
    <property type="match status" value="1"/>
</dbReference>
<comment type="subcellular location">
    <subcellularLocation>
        <location evidence="2">Membrane</location>
    </subcellularLocation>
</comment>
<accession>A0A3S0SSK2</accession>
<sequence>MNKQIVWSMTIVAFVAAGTMFFGFLAYVSVLDWLFPNAQDSTDWTPTDFVVLGLMIAIGQAVAAYVGWRLSRRLVAPLTAVTEAARSIAAGDFAGRAQTAGSFGEVDRLIRDFNQMAEQLQRAEQELQYSNSAIAHELRTPLTILRGRMQGLADGVFAPSPELFQSLIGQIDGLARIVDDLKTLSLMNAGRMELQLTEFELASEVEDVLDSVRPSLSNAGITVTSDTQITWVRADRTRVRQVVLALLDNARRYAPGSVVVLQTYEKQGNWIVTVSDSGAGMTDAEFEKAFERFWRAESARTRSSGGSGLGLAVVKAIAEAHGGEATIARSEAGGLAVKLSLPAA</sequence>
<dbReference type="EMBL" id="RJTH01000002">
    <property type="protein sequence ID" value="RUM26574.1"/>
    <property type="molecule type" value="Genomic_DNA"/>
</dbReference>
<dbReference type="InterPro" id="IPR003594">
    <property type="entry name" value="HATPase_dom"/>
</dbReference>
<dbReference type="PRINTS" id="PR00344">
    <property type="entry name" value="BCTRLSENSOR"/>
</dbReference>
<name>A0A3S0SSK2_9HYPH</name>
<dbReference type="GO" id="GO:0005886">
    <property type="term" value="C:plasma membrane"/>
    <property type="evidence" value="ECO:0007669"/>
    <property type="project" value="TreeGrafter"/>
</dbReference>
<dbReference type="EC" id="2.7.13.3" evidence="3"/>
<keyword evidence="7" id="KW-0418">Kinase</keyword>
<evidence type="ECO:0000259" key="13">
    <source>
        <dbReference type="PROSITE" id="PS50109"/>
    </source>
</evidence>
<dbReference type="SUPFAM" id="SSF55874">
    <property type="entry name" value="ATPase domain of HSP90 chaperone/DNA topoisomerase II/histidine kinase"/>
    <property type="match status" value="1"/>
</dbReference>
<evidence type="ECO:0000256" key="10">
    <source>
        <dbReference type="ARBA" id="ARBA00023136"/>
    </source>
</evidence>
<feature type="transmembrane region" description="Helical" evidence="12">
    <location>
        <begin position="7"/>
        <end position="29"/>
    </location>
</feature>
<evidence type="ECO:0000256" key="1">
    <source>
        <dbReference type="ARBA" id="ARBA00000085"/>
    </source>
</evidence>
<evidence type="ECO:0000256" key="11">
    <source>
        <dbReference type="SAM" id="Coils"/>
    </source>
</evidence>
<evidence type="ECO:0000256" key="9">
    <source>
        <dbReference type="ARBA" id="ARBA00023012"/>
    </source>
</evidence>
<evidence type="ECO:0000256" key="6">
    <source>
        <dbReference type="ARBA" id="ARBA00022692"/>
    </source>
</evidence>
<dbReference type="CDD" id="cd00082">
    <property type="entry name" value="HisKA"/>
    <property type="match status" value="1"/>
</dbReference>
<keyword evidence="9" id="KW-0902">Two-component regulatory system</keyword>
<dbReference type="InterPro" id="IPR036890">
    <property type="entry name" value="HATPase_C_sf"/>
</dbReference>
<dbReference type="CDD" id="cd06225">
    <property type="entry name" value="HAMP"/>
    <property type="match status" value="1"/>
</dbReference>
<dbReference type="SMART" id="SM00388">
    <property type="entry name" value="HisKA"/>
    <property type="match status" value="1"/>
</dbReference>
<dbReference type="InterPro" id="IPR036097">
    <property type="entry name" value="HisK_dim/P_sf"/>
</dbReference>
<keyword evidence="10 12" id="KW-0472">Membrane</keyword>
<dbReference type="InterPro" id="IPR003660">
    <property type="entry name" value="HAMP_dom"/>
</dbReference>
<keyword evidence="11" id="KW-0175">Coiled coil</keyword>
<dbReference type="SMART" id="SM00387">
    <property type="entry name" value="HATPase_c"/>
    <property type="match status" value="1"/>
</dbReference>
<dbReference type="GO" id="GO:0000155">
    <property type="term" value="F:phosphorelay sensor kinase activity"/>
    <property type="evidence" value="ECO:0007669"/>
    <property type="project" value="InterPro"/>
</dbReference>
<dbReference type="SMART" id="SM00304">
    <property type="entry name" value="HAMP"/>
    <property type="match status" value="1"/>
</dbReference>
<evidence type="ECO:0000256" key="12">
    <source>
        <dbReference type="SAM" id="Phobius"/>
    </source>
</evidence>
<evidence type="ECO:0000256" key="5">
    <source>
        <dbReference type="ARBA" id="ARBA00022679"/>
    </source>
</evidence>
<dbReference type="PANTHER" id="PTHR45436:SF5">
    <property type="entry name" value="SENSOR HISTIDINE KINASE TRCS"/>
    <property type="match status" value="1"/>
</dbReference>
<dbReference type="Pfam" id="PF02518">
    <property type="entry name" value="HATPase_c"/>
    <property type="match status" value="1"/>
</dbReference>
<dbReference type="OrthoDB" id="9809766at2"/>
<dbReference type="InterPro" id="IPR005467">
    <property type="entry name" value="His_kinase_dom"/>
</dbReference>
<evidence type="ECO:0000256" key="4">
    <source>
        <dbReference type="ARBA" id="ARBA00022553"/>
    </source>
</evidence>
<dbReference type="PROSITE" id="PS50885">
    <property type="entry name" value="HAMP"/>
    <property type="match status" value="1"/>
</dbReference>
<evidence type="ECO:0000256" key="2">
    <source>
        <dbReference type="ARBA" id="ARBA00004370"/>
    </source>
</evidence>
<evidence type="ECO:0000313" key="16">
    <source>
        <dbReference type="Proteomes" id="UP000278823"/>
    </source>
</evidence>
<dbReference type="Pfam" id="PF00672">
    <property type="entry name" value="HAMP"/>
    <property type="match status" value="1"/>
</dbReference>
<keyword evidence="16" id="KW-1185">Reference proteome</keyword>
<dbReference type="InterPro" id="IPR003661">
    <property type="entry name" value="HisK_dim/P_dom"/>
</dbReference>
<keyword evidence="5" id="KW-0808">Transferase</keyword>
<keyword evidence="8 12" id="KW-1133">Transmembrane helix</keyword>
<dbReference type="AlphaFoldDB" id="A0A3S0SSK2"/>
<evidence type="ECO:0000256" key="7">
    <source>
        <dbReference type="ARBA" id="ARBA00022777"/>
    </source>
</evidence>
<feature type="coiled-coil region" evidence="11">
    <location>
        <begin position="106"/>
        <end position="133"/>
    </location>
</feature>
<organism evidence="15 16">
    <name type="scientific">Rhizobium vallis</name>
    <dbReference type="NCBI Taxonomy" id="634290"/>
    <lineage>
        <taxon>Bacteria</taxon>
        <taxon>Pseudomonadati</taxon>
        <taxon>Pseudomonadota</taxon>
        <taxon>Alphaproteobacteria</taxon>
        <taxon>Hyphomicrobiales</taxon>
        <taxon>Rhizobiaceae</taxon>
        <taxon>Rhizobium/Agrobacterium group</taxon>
        <taxon>Rhizobium</taxon>
    </lineage>
</organism>
<feature type="transmembrane region" description="Helical" evidence="12">
    <location>
        <begin position="49"/>
        <end position="68"/>
    </location>
</feature>
<reference evidence="16" key="1">
    <citation type="submission" date="2018-11" db="EMBL/GenBank/DDBJ databases">
        <title>Rhizobium chutanense sp. nov., isolated from root nodules of Phaseolus vulgaris in China.</title>
        <authorList>
            <person name="Huo Y."/>
        </authorList>
    </citation>
    <scope>NUCLEOTIDE SEQUENCE [LARGE SCALE GENOMIC DNA]</scope>
    <source>
        <strain evidence="16">CCBAU 65647</strain>
    </source>
</reference>
<keyword evidence="6 12" id="KW-0812">Transmembrane</keyword>
<dbReference type="InterPro" id="IPR050428">
    <property type="entry name" value="TCS_sensor_his_kinase"/>
</dbReference>
<feature type="domain" description="HAMP" evidence="14">
    <location>
        <begin position="72"/>
        <end position="125"/>
    </location>
</feature>
<dbReference type="InterPro" id="IPR004358">
    <property type="entry name" value="Sig_transdc_His_kin-like_C"/>
</dbReference>
<gene>
    <name evidence="15" type="ORF">EFQ99_06015</name>
</gene>
<dbReference type="SUPFAM" id="SSF158472">
    <property type="entry name" value="HAMP domain-like"/>
    <property type="match status" value="1"/>
</dbReference>
<evidence type="ECO:0000256" key="3">
    <source>
        <dbReference type="ARBA" id="ARBA00012438"/>
    </source>
</evidence>
<dbReference type="Pfam" id="PF00512">
    <property type="entry name" value="HisKA"/>
    <property type="match status" value="1"/>
</dbReference>
<feature type="domain" description="Histidine kinase" evidence="13">
    <location>
        <begin position="133"/>
        <end position="344"/>
    </location>
</feature>
<dbReference type="Gene3D" id="1.10.287.130">
    <property type="match status" value="1"/>
</dbReference>
<keyword evidence="4" id="KW-0597">Phosphoprotein</keyword>
<proteinExistence type="predicted"/>
<dbReference type="Proteomes" id="UP000278823">
    <property type="component" value="Unassembled WGS sequence"/>
</dbReference>
<evidence type="ECO:0000256" key="8">
    <source>
        <dbReference type="ARBA" id="ARBA00022989"/>
    </source>
</evidence>
<evidence type="ECO:0000313" key="15">
    <source>
        <dbReference type="EMBL" id="RUM26574.1"/>
    </source>
</evidence>
<comment type="caution">
    <text evidence="15">The sequence shown here is derived from an EMBL/GenBank/DDBJ whole genome shotgun (WGS) entry which is preliminary data.</text>
</comment>
<protein>
    <recommendedName>
        <fullName evidence="3">histidine kinase</fullName>
        <ecNumber evidence="3">2.7.13.3</ecNumber>
    </recommendedName>
</protein>
<evidence type="ECO:0000259" key="14">
    <source>
        <dbReference type="PROSITE" id="PS50885"/>
    </source>
</evidence>
<comment type="catalytic activity">
    <reaction evidence="1">
        <text>ATP + protein L-histidine = ADP + protein N-phospho-L-histidine.</text>
        <dbReference type="EC" id="2.7.13.3"/>
    </reaction>
</comment>
<dbReference type="PROSITE" id="PS50109">
    <property type="entry name" value="HIS_KIN"/>
    <property type="match status" value="1"/>
</dbReference>
<dbReference type="Gene3D" id="3.30.565.10">
    <property type="entry name" value="Histidine kinase-like ATPase, C-terminal domain"/>
    <property type="match status" value="1"/>
</dbReference>
<dbReference type="Gene3D" id="6.10.340.10">
    <property type="match status" value="1"/>
</dbReference>